<sequence length="55" mass="6081">MDNCTIMDEAVLTKTFVGDSVVVESRSNLKNVLVKSRSVVGQGTQLEKDYIPSFM</sequence>
<dbReference type="InterPro" id="IPR011004">
    <property type="entry name" value="Trimer_LpxA-like_sf"/>
</dbReference>
<evidence type="ECO:0000313" key="1">
    <source>
        <dbReference type="EMBL" id="UVC49460.1"/>
    </source>
</evidence>
<evidence type="ECO:0000313" key="2">
    <source>
        <dbReference type="Proteomes" id="UP000244811"/>
    </source>
</evidence>
<dbReference type="Gene3D" id="2.160.10.10">
    <property type="entry name" value="Hexapeptide repeat proteins"/>
    <property type="match status" value="1"/>
</dbReference>
<protein>
    <submittedName>
        <fullName evidence="1">Uncharacterized protein</fullName>
    </submittedName>
</protein>
<dbReference type="AlphaFoldDB" id="A0A976SIL8"/>
<dbReference type="Proteomes" id="UP000244811">
    <property type="component" value="Chromosome 1"/>
</dbReference>
<dbReference type="SUPFAM" id="SSF51161">
    <property type="entry name" value="Trimeric LpxA-like enzymes"/>
    <property type="match status" value="1"/>
</dbReference>
<dbReference type="EMBL" id="CP056069">
    <property type="protein sequence ID" value="UVC49460.1"/>
    <property type="molecule type" value="Genomic_DNA"/>
</dbReference>
<gene>
    <name evidence="1" type="ORF">MACK_003295</name>
</gene>
<name>A0A976SIL8_THEOR</name>
<proteinExistence type="predicted"/>
<organism evidence="1 2">
    <name type="scientific">Theileria orientalis</name>
    <dbReference type="NCBI Taxonomy" id="68886"/>
    <lineage>
        <taxon>Eukaryota</taxon>
        <taxon>Sar</taxon>
        <taxon>Alveolata</taxon>
        <taxon>Apicomplexa</taxon>
        <taxon>Aconoidasida</taxon>
        <taxon>Piroplasmida</taxon>
        <taxon>Theileriidae</taxon>
        <taxon>Theileria</taxon>
    </lineage>
</organism>
<accession>A0A976SIL8</accession>
<reference evidence="1" key="1">
    <citation type="submission" date="2022-07" db="EMBL/GenBank/DDBJ databases">
        <title>Evaluation of T. orientalis genome assembly methods using nanopore sequencing and analysis of variation between genomes.</title>
        <authorList>
            <person name="Yam J."/>
            <person name="Micallef M.L."/>
            <person name="Liu M."/>
            <person name="Djordjevic S.P."/>
            <person name="Bogema D.R."/>
            <person name="Jenkins C."/>
        </authorList>
    </citation>
    <scope>NUCLEOTIDE SEQUENCE</scope>
    <source>
        <strain evidence="1">Goon Nure</strain>
    </source>
</reference>